<dbReference type="SUPFAM" id="SSF52540">
    <property type="entry name" value="P-loop containing nucleoside triphosphate hydrolases"/>
    <property type="match status" value="1"/>
</dbReference>
<evidence type="ECO:0000256" key="11">
    <source>
        <dbReference type="ARBA" id="ARBA00029724"/>
    </source>
</evidence>
<dbReference type="AlphaFoldDB" id="A0A4V2X5C8"/>
<evidence type="ECO:0000256" key="4">
    <source>
        <dbReference type="ARBA" id="ARBA00007008"/>
    </source>
</evidence>
<comment type="pathway">
    <text evidence="3 14 15">Sulfur metabolism; hydrogen sulfide biosynthesis; sulfite from sulfate: step 2/3.</text>
</comment>
<protein>
    <recommendedName>
        <fullName evidence="6 14">Adenylyl-sulfate kinase</fullName>
        <ecNumber evidence="5 14">2.7.1.25</ecNumber>
    </recommendedName>
    <alternativeName>
        <fullName evidence="12 14">APS kinase</fullName>
    </alternativeName>
    <alternativeName>
        <fullName evidence="13 14">ATP adenosine-5'-phosphosulfate 3'-phosphotransferase</fullName>
    </alternativeName>
    <alternativeName>
        <fullName evidence="11 14">Adenosine-5'-phosphosulfate kinase</fullName>
    </alternativeName>
</protein>
<dbReference type="GO" id="GO:0004020">
    <property type="term" value="F:adenylylsulfate kinase activity"/>
    <property type="evidence" value="ECO:0007669"/>
    <property type="project" value="UniProtKB-UniRule"/>
</dbReference>
<evidence type="ECO:0000256" key="9">
    <source>
        <dbReference type="ARBA" id="ARBA00022777"/>
    </source>
</evidence>
<dbReference type="NCBIfam" id="NF003013">
    <property type="entry name" value="PRK03846.1"/>
    <property type="match status" value="1"/>
</dbReference>
<keyword evidence="14" id="KW-0597">Phosphoprotein</keyword>
<evidence type="ECO:0000256" key="10">
    <source>
        <dbReference type="ARBA" id="ARBA00022840"/>
    </source>
</evidence>
<evidence type="ECO:0000313" key="17">
    <source>
        <dbReference type="EMBL" id="TDB47655.1"/>
    </source>
</evidence>
<feature type="active site" description="Phosphoserine intermediate" evidence="14">
    <location>
        <position position="121"/>
    </location>
</feature>
<comment type="function">
    <text evidence="2 14 15">Catalyzes the synthesis of activated sulfate.</text>
</comment>
<comment type="catalytic activity">
    <reaction evidence="1 14 15">
        <text>adenosine 5'-phosphosulfate + ATP = 3'-phosphoadenylyl sulfate + ADP + H(+)</text>
        <dbReference type="Rhea" id="RHEA:24152"/>
        <dbReference type="ChEBI" id="CHEBI:15378"/>
        <dbReference type="ChEBI" id="CHEBI:30616"/>
        <dbReference type="ChEBI" id="CHEBI:58243"/>
        <dbReference type="ChEBI" id="CHEBI:58339"/>
        <dbReference type="ChEBI" id="CHEBI:456216"/>
        <dbReference type="EC" id="2.7.1.25"/>
    </reaction>
</comment>
<comment type="similarity">
    <text evidence="4 14 15">Belongs to the APS kinase family.</text>
</comment>
<dbReference type="GO" id="GO:0000103">
    <property type="term" value="P:sulfate assimilation"/>
    <property type="evidence" value="ECO:0007669"/>
    <property type="project" value="UniProtKB-UniRule"/>
</dbReference>
<dbReference type="InterPro" id="IPR002891">
    <property type="entry name" value="APS"/>
</dbReference>
<accession>A0A4V2X5C8</accession>
<evidence type="ECO:0000256" key="1">
    <source>
        <dbReference type="ARBA" id="ARBA00001823"/>
    </source>
</evidence>
<evidence type="ECO:0000256" key="12">
    <source>
        <dbReference type="ARBA" id="ARBA00031393"/>
    </source>
</evidence>
<dbReference type="UniPathway" id="UPA00140">
    <property type="reaction ID" value="UER00205"/>
</dbReference>
<dbReference type="EMBL" id="PUJY01000051">
    <property type="protein sequence ID" value="TDB47655.1"/>
    <property type="molecule type" value="Genomic_DNA"/>
</dbReference>
<evidence type="ECO:0000256" key="7">
    <source>
        <dbReference type="ARBA" id="ARBA00022679"/>
    </source>
</evidence>
<dbReference type="CDD" id="cd02027">
    <property type="entry name" value="APSK"/>
    <property type="match status" value="1"/>
</dbReference>
<evidence type="ECO:0000256" key="8">
    <source>
        <dbReference type="ARBA" id="ARBA00022741"/>
    </source>
</evidence>
<feature type="domain" description="APS kinase" evidence="16">
    <location>
        <begin position="41"/>
        <end position="188"/>
    </location>
</feature>
<dbReference type="GO" id="GO:0070814">
    <property type="term" value="P:hydrogen sulfide biosynthetic process"/>
    <property type="evidence" value="ECO:0007669"/>
    <property type="project" value="UniProtKB-UniRule"/>
</dbReference>
<keyword evidence="10 14" id="KW-0067">ATP-binding</keyword>
<gene>
    <name evidence="14 17" type="primary">cysC</name>
    <name evidence="17" type="ORF">C5467_20390</name>
</gene>
<feature type="binding site" evidence="14">
    <location>
        <begin position="47"/>
        <end position="54"/>
    </location>
    <ligand>
        <name>ATP</name>
        <dbReference type="ChEBI" id="CHEBI:30616"/>
    </ligand>
</feature>
<evidence type="ECO:0000256" key="13">
    <source>
        <dbReference type="ARBA" id="ARBA00031464"/>
    </source>
</evidence>
<dbReference type="Gene3D" id="3.40.50.300">
    <property type="entry name" value="P-loop containing nucleotide triphosphate hydrolases"/>
    <property type="match status" value="1"/>
</dbReference>
<sequence>MYWEVNKLAEGIENLASENVVWHPYQLTRERREAENGHPALVIWFTGLSGSGKSTVAGALEQALFQRGIKTYLLDGDNLRHGLCSDLGFSEQDRQENIRRVGEVANLMVDAGLVVLTAFISPHKAERQKVRELLEPGQFIEVFVDTPLEICESRDPKGLYKKARAGEIRHFTGIDSAYEIPDNPEIYLSGQQPIEVSVEQLLVELKKNGIIRSGVNGV</sequence>
<dbReference type="GO" id="GO:0005524">
    <property type="term" value="F:ATP binding"/>
    <property type="evidence" value="ECO:0007669"/>
    <property type="project" value="UniProtKB-UniRule"/>
</dbReference>
<dbReference type="EC" id="2.7.1.25" evidence="5 14"/>
<dbReference type="Pfam" id="PF01583">
    <property type="entry name" value="APS_kinase"/>
    <property type="match status" value="1"/>
</dbReference>
<evidence type="ECO:0000256" key="3">
    <source>
        <dbReference type="ARBA" id="ARBA00004806"/>
    </source>
</evidence>
<evidence type="ECO:0000256" key="6">
    <source>
        <dbReference type="ARBA" id="ARBA00018163"/>
    </source>
</evidence>
<reference evidence="17 18" key="1">
    <citation type="journal article" date="2019" name="Int. J. Syst. Evol. Microbiol.">
        <title>Photorhabdus khanii subsp. guanajuatensis subsp. nov., isolated from Heterorhabditis atacamensis, and Photorhabdus luminescens subsp. mexicana subsp. nov., isolated from Heterorhabditis mexicana entomopathogenic nematodes.</title>
        <authorList>
            <person name="Machado R.A.R."/>
            <person name="Bruno P."/>
            <person name="Arce C.C.M."/>
            <person name="Liechti N."/>
            <person name="Kohler A."/>
            <person name="Bernal J."/>
            <person name="Bruggmann R."/>
            <person name="Turlings T.C.J."/>
        </authorList>
    </citation>
    <scope>NUCLEOTIDE SEQUENCE [LARGE SCALE GENOMIC DNA]</scope>
    <source>
        <strain evidence="17 18">MEX20-17</strain>
    </source>
</reference>
<keyword evidence="9 14" id="KW-0418">Kinase</keyword>
<keyword evidence="8 14" id="KW-0547">Nucleotide-binding</keyword>
<dbReference type="InterPro" id="IPR059117">
    <property type="entry name" value="APS_kinase_dom"/>
</dbReference>
<dbReference type="PANTHER" id="PTHR11055">
    <property type="entry name" value="BIFUNCTIONAL 3'-PHOSPHOADENOSINE 5'-PHOSPHOSULFATE SYNTHASE"/>
    <property type="match status" value="1"/>
</dbReference>
<comment type="caution">
    <text evidence="17">The sequence shown here is derived from an EMBL/GenBank/DDBJ whole genome shotgun (WGS) entry which is preliminary data.</text>
</comment>
<dbReference type="InterPro" id="IPR027417">
    <property type="entry name" value="P-loop_NTPase"/>
</dbReference>
<proteinExistence type="inferred from homology"/>
<keyword evidence="7 14" id="KW-0808">Transferase</keyword>
<dbReference type="NCBIfam" id="TIGR00455">
    <property type="entry name" value="apsK"/>
    <property type="match status" value="1"/>
</dbReference>
<evidence type="ECO:0000256" key="5">
    <source>
        <dbReference type="ARBA" id="ARBA00012121"/>
    </source>
</evidence>
<evidence type="ECO:0000313" key="18">
    <source>
        <dbReference type="Proteomes" id="UP000295598"/>
    </source>
</evidence>
<dbReference type="Proteomes" id="UP000295598">
    <property type="component" value="Unassembled WGS sequence"/>
</dbReference>
<dbReference type="PANTHER" id="PTHR11055:SF63">
    <property type="entry name" value="ADENYLYL-SULFATE KINASE 1, CHLOROPLASTIC"/>
    <property type="match status" value="1"/>
</dbReference>
<name>A0A4V2X5C8_9GAMM</name>
<evidence type="ECO:0000259" key="16">
    <source>
        <dbReference type="Pfam" id="PF01583"/>
    </source>
</evidence>
<evidence type="ECO:0000256" key="2">
    <source>
        <dbReference type="ARBA" id="ARBA00002632"/>
    </source>
</evidence>
<evidence type="ECO:0000256" key="15">
    <source>
        <dbReference type="RuleBase" id="RU004347"/>
    </source>
</evidence>
<dbReference type="HAMAP" id="MF_00065">
    <property type="entry name" value="Adenylyl_sulf_kinase"/>
    <property type="match status" value="1"/>
</dbReference>
<dbReference type="FunFam" id="3.40.50.300:FF:000212">
    <property type="entry name" value="Adenylyl-sulfate kinase"/>
    <property type="match status" value="1"/>
</dbReference>
<evidence type="ECO:0000256" key="14">
    <source>
        <dbReference type="HAMAP-Rule" id="MF_00065"/>
    </source>
</evidence>
<organism evidence="17 18">
    <name type="scientific">Photorhabdus khanii subsp. guanajuatensis</name>
    <dbReference type="NCBI Taxonomy" id="2100166"/>
    <lineage>
        <taxon>Bacteria</taxon>
        <taxon>Pseudomonadati</taxon>
        <taxon>Pseudomonadota</taxon>
        <taxon>Gammaproteobacteria</taxon>
        <taxon>Enterobacterales</taxon>
        <taxon>Morganellaceae</taxon>
        <taxon>Photorhabdus</taxon>
    </lineage>
</organism>